<keyword evidence="1" id="KW-0808">Transferase</keyword>
<evidence type="ECO:0000256" key="1">
    <source>
        <dbReference type="ARBA" id="ARBA00022679"/>
    </source>
</evidence>
<feature type="domain" description="Rhodanese" evidence="4">
    <location>
        <begin position="160"/>
        <end position="271"/>
    </location>
</feature>
<dbReference type="PROSITE" id="PS00380">
    <property type="entry name" value="RHODANESE_1"/>
    <property type="match status" value="1"/>
</dbReference>
<dbReference type="CDD" id="cd01449">
    <property type="entry name" value="TST_Repeat_2"/>
    <property type="match status" value="1"/>
</dbReference>
<dbReference type="PANTHER" id="PTHR11364:SF27">
    <property type="entry name" value="SULFURTRANSFERASE"/>
    <property type="match status" value="1"/>
</dbReference>
<evidence type="ECO:0000256" key="2">
    <source>
        <dbReference type="ARBA" id="ARBA00022737"/>
    </source>
</evidence>
<dbReference type="InterPro" id="IPR001763">
    <property type="entry name" value="Rhodanese-like_dom"/>
</dbReference>
<comment type="caution">
    <text evidence="5">The sequence shown here is derived from an EMBL/GenBank/DDBJ whole genome shotgun (WGS) entry which is preliminary data.</text>
</comment>
<evidence type="ECO:0000256" key="3">
    <source>
        <dbReference type="SAM" id="MobiDB-lite"/>
    </source>
</evidence>
<dbReference type="Pfam" id="PF00581">
    <property type="entry name" value="Rhodanese"/>
    <property type="match status" value="2"/>
</dbReference>
<keyword evidence="6" id="KW-1185">Reference proteome</keyword>
<dbReference type="PANTHER" id="PTHR11364">
    <property type="entry name" value="THIOSULFATE SULFERTANSFERASE"/>
    <property type="match status" value="1"/>
</dbReference>
<evidence type="ECO:0000313" key="6">
    <source>
        <dbReference type="Proteomes" id="UP000504882"/>
    </source>
</evidence>
<evidence type="ECO:0000259" key="4">
    <source>
        <dbReference type="PROSITE" id="PS50206"/>
    </source>
</evidence>
<gene>
    <name evidence="5" type="ORF">EXU48_05510</name>
</gene>
<name>A0ABY2E8C9_9MICO</name>
<dbReference type="EMBL" id="SMNA01000002">
    <property type="protein sequence ID" value="TDE97698.1"/>
    <property type="molecule type" value="Genomic_DNA"/>
</dbReference>
<proteinExistence type="predicted"/>
<dbReference type="CDD" id="cd01448">
    <property type="entry name" value="TST_Repeat_1"/>
    <property type="match status" value="1"/>
</dbReference>
<dbReference type="InterPro" id="IPR036873">
    <property type="entry name" value="Rhodanese-like_dom_sf"/>
</dbReference>
<sequence>MQDLLGSDGAARLVVLDVRWSLAEPDGRRFYIAGHIPGAQYVDLDGDLSGPPAPEAGRHPLPEVADLEAAARRWGIDDGDTVVVYDDSGGTAAARAWWLLRWGGIADVRILDGGLAAWHGIGGILEDGAVGVDPGGVRLSAGGMPVADAARVAELADRPDGAGAVLLDARAAERYSGANEPIDPRAGHIPGARSAPTDANLTEDLTFRPAEQLRERFALAGVAPDVEVVVYCGSGVTAAHEVAALASIGVPATLYPGSWSQWSADSDRPVATGFDPVPPSAATPDPGE</sequence>
<dbReference type="Gene3D" id="3.40.250.10">
    <property type="entry name" value="Rhodanese-like domain"/>
    <property type="match status" value="2"/>
</dbReference>
<accession>A0ABY2E8C9</accession>
<dbReference type="SUPFAM" id="SSF52821">
    <property type="entry name" value="Rhodanese/Cell cycle control phosphatase"/>
    <property type="match status" value="2"/>
</dbReference>
<protein>
    <submittedName>
        <fullName evidence="5">Sulfurtransferase</fullName>
    </submittedName>
</protein>
<dbReference type="InterPro" id="IPR001307">
    <property type="entry name" value="Thiosulphate_STrfase_CS"/>
</dbReference>
<reference evidence="5 6" key="1">
    <citation type="submission" date="2019-03" db="EMBL/GenBank/DDBJ databases">
        <title>Genomic features of bacteria from cold environments.</title>
        <authorList>
            <person name="Shen L."/>
        </authorList>
    </citation>
    <scope>NUCLEOTIDE SEQUENCE [LARGE SCALE GENOMIC DNA]</scope>
    <source>
        <strain evidence="6">T3246-1</strain>
    </source>
</reference>
<feature type="region of interest" description="Disordered" evidence="3">
    <location>
        <begin position="261"/>
        <end position="288"/>
    </location>
</feature>
<dbReference type="InterPro" id="IPR045078">
    <property type="entry name" value="TST/MPST-like"/>
</dbReference>
<keyword evidence="2" id="KW-0677">Repeat</keyword>
<feature type="domain" description="Rhodanese" evidence="4">
    <location>
        <begin position="9"/>
        <end position="127"/>
    </location>
</feature>
<feature type="region of interest" description="Disordered" evidence="3">
    <location>
        <begin position="178"/>
        <end position="198"/>
    </location>
</feature>
<dbReference type="Proteomes" id="UP000504882">
    <property type="component" value="Unassembled WGS sequence"/>
</dbReference>
<dbReference type="SMART" id="SM00450">
    <property type="entry name" value="RHOD"/>
    <property type="match status" value="2"/>
</dbReference>
<evidence type="ECO:0000313" key="5">
    <source>
        <dbReference type="EMBL" id="TDE97698.1"/>
    </source>
</evidence>
<organism evidence="5 6">
    <name type="scientific">Occultella glacieicola</name>
    <dbReference type="NCBI Taxonomy" id="2518684"/>
    <lineage>
        <taxon>Bacteria</taxon>
        <taxon>Bacillati</taxon>
        <taxon>Actinomycetota</taxon>
        <taxon>Actinomycetes</taxon>
        <taxon>Micrococcales</taxon>
        <taxon>Ruaniaceae</taxon>
        <taxon>Occultella</taxon>
    </lineage>
</organism>
<dbReference type="PROSITE" id="PS50206">
    <property type="entry name" value="RHODANESE_3"/>
    <property type="match status" value="2"/>
</dbReference>